<keyword evidence="2" id="KW-1185">Reference proteome</keyword>
<gene>
    <name evidence="1" type="ORF">EAH89_14620</name>
</gene>
<name>A0A502G1P2_9PROT</name>
<reference evidence="1 2" key="1">
    <citation type="journal article" date="2019" name="Environ. Microbiol.">
        <title>Species interactions and distinct microbial communities in high Arctic permafrost affected cryosols are associated with the CH4 and CO2 gas fluxes.</title>
        <authorList>
            <person name="Altshuler I."/>
            <person name="Hamel J."/>
            <person name="Turney S."/>
            <person name="Magnuson E."/>
            <person name="Levesque R."/>
            <person name="Greer C."/>
            <person name="Whyte L.G."/>
        </authorList>
    </citation>
    <scope>NUCLEOTIDE SEQUENCE [LARGE SCALE GENOMIC DNA]</scope>
    <source>
        <strain evidence="1 2">S9.3B</strain>
    </source>
</reference>
<accession>A0A502G1P2</accession>
<protein>
    <submittedName>
        <fullName evidence="1">DUF4403 family protein</fullName>
    </submittedName>
</protein>
<comment type="caution">
    <text evidence="1">The sequence shown here is derived from an EMBL/GenBank/DDBJ whole genome shotgun (WGS) entry which is preliminary data.</text>
</comment>
<evidence type="ECO:0000313" key="2">
    <source>
        <dbReference type="Proteomes" id="UP000317078"/>
    </source>
</evidence>
<dbReference type="Proteomes" id="UP000317078">
    <property type="component" value="Unassembled WGS sequence"/>
</dbReference>
<evidence type="ECO:0000313" key="1">
    <source>
        <dbReference type="EMBL" id="TPG55482.1"/>
    </source>
</evidence>
<dbReference type="InterPro" id="IPR025515">
    <property type="entry name" value="DUF4403"/>
</dbReference>
<dbReference type="RefSeq" id="WP_140884432.1">
    <property type="nucleotide sequence ID" value="NZ_RCZP01000013.1"/>
</dbReference>
<dbReference type="Pfam" id="PF14356">
    <property type="entry name" value="DUF4403"/>
    <property type="match status" value="1"/>
</dbReference>
<dbReference type="EMBL" id="RCZP01000013">
    <property type="protein sequence ID" value="TPG55482.1"/>
    <property type="molecule type" value="Genomic_DNA"/>
</dbReference>
<dbReference type="AlphaFoldDB" id="A0A502G1P2"/>
<sequence length="505" mass="53805">MRSSAKALLAGAALIAAMGAASYHLFWPKVARIDPDRPPTPQANVVAPAIDPSFLVVPLRLTTARVVELANDRVPSTVGDKNDLPNFGPTANNRLTWAFARRDITGSAQGGRLILSTTISGSVTVDGKIQPIRGTAGKWLGRLAPSQSYSQPLRVAAEVTATAAPELLPGWRVAGKLEASALLTTASAEIANLFDLSLRDVLQPRVNEAITKALRDLEVRISADQSLERAAHDAWSRACQPAEIKLDAGRPSLWLSINPIGFLATQPTIGTDFVEISLGLRATPSVTSAKPEGRPCSPFPREVEIAREIPSQSEVMVQAYLDYAALNAAIAAELARNNVVGNEEAQARILGMSLSAHGEMILASIDAEFRENRFFGARATGRLFVAIRPGLDAEAQVLRIESARIDGRSSELLASVGLGALRALAPVIETRLAGLSFDMRPQLQELRNRVREVAAKAPSSSDALRITQASLDDVRLVGIGHGPDGLQLTGAARGRIALEVVRLTP</sequence>
<proteinExistence type="predicted"/>
<organism evidence="1 2">
    <name type="scientific">Muricoccus nepalensis</name>
    <dbReference type="NCBI Taxonomy" id="1854500"/>
    <lineage>
        <taxon>Bacteria</taxon>
        <taxon>Pseudomonadati</taxon>
        <taxon>Pseudomonadota</taxon>
        <taxon>Alphaproteobacteria</taxon>
        <taxon>Acetobacterales</taxon>
        <taxon>Roseomonadaceae</taxon>
        <taxon>Muricoccus</taxon>
    </lineage>
</organism>